<sequence>MFNLRTGNPSIGGAPIPLLPNNPPKAQRVACHGGPPYFSLAHMPTMQCKLGWFRQFVESQREQVEESTTQQQPGTGATHDQTFPSYPLQVQGQWGNLRLFTRLSMGKIIPDISNHPKNAT</sequence>
<protein>
    <submittedName>
        <fullName evidence="2">Uncharacterized protein</fullName>
    </submittedName>
</protein>
<dbReference type="EMBL" id="CAUOFW020009835">
    <property type="protein sequence ID" value="CAK9187157.1"/>
    <property type="molecule type" value="Genomic_DNA"/>
</dbReference>
<dbReference type="AlphaFoldDB" id="A0ABC8V1E9"/>
<proteinExistence type="predicted"/>
<reference evidence="2 3" key="1">
    <citation type="submission" date="2024-02" db="EMBL/GenBank/DDBJ databases">
        <authorList>
            <person name="Vignale AGUSTIN F."/>
            <person name="Sosa J E."/>
            <person name="Modenutti C."/>
        </authorList>
    </citation>
    <scope>NUCLEOTIDE SEQUENCE [LARGE SCALE GENOMIC DNA]</scope>
</reference>
<keyword evidence="3" id="KW-1185">Reference proteome</keyword>
<dbReference type="Proteomes" id="UP001642360">
    <property type="component" value="Unassembled WGS sequence"/>
</dbReference>
<evidence type="ECO:0000313" key="2">
    <source>
        <dbReference type="EMBL" id="CAK9187157.1"/>
    </source>
</evidence>
<feature type="compositionally biased region" description="Polar residues" evidence="1">
    <location>
        <begin position="66"/>
        <end position="87"/>
    </location>
</feature>
<name>A0ABC8V1E9_9AQUA</name>
<comment type="caution">
    <text evidence="2">The sequence shown here is derived from an EMBL/GenBank/DDBJ whole genome shotgun (WGS) entry which is preliminary data.</text>
</comment>
<organism evidence="2 3">
    <name type="scientific">Ilex paraguariensis</name>
    <name type="common">yerba mate</name>
    <dbReference type="NCBI Taxonomy" id="185542"/>
    <lineage>
        <taxon>Eukaryota</taxon>
        <taxon>Viridiplantae</taxon>
        <taxon>Streptophyta</taxon>
        <taxon>Embryophyta</taxon>
        <taxon>Tracheophyta</taxon>
        <taxon>Spermatophyta</taxon>
        <taxon>Magnoliopsida</taxon>
        <taxon>eudicotyledons</taxon>
        <taxon>Gunneridae</taxon>
        <taxon>Pentapetalae</taxon>
        <taxon>asterids</taxon>
        <taxon>campanulids</taxon>
        <taxon>Aquifoliales</taxon>
        <taxon>Aquifoliaceae</taxon>
        <taxon>Ilex</taxon>
    </lineage>
</organism>
<evidence type="ECO:0000256" key="1">
    <source>
        <dbReference type="SAM" id="MobiDB-lite"/>
    </source>
</evidence>
<evidence type="ECO:0000313" key="3">
    <source>
        <dbReference type="Proteomes" id="UP001642360"/>
    </source>
</evidence>
<feature type="region of interest" description="Disordered" evidence="1">
    <location>
        <begin position="61"/>
        <end position="87"/>
    </location>
</feature>
<accession>A0ABC8V1E9</accession>
<gene>
    <name evidence="2" type="ORF">ILEXP_LOCUS57664</name>
</gene>